<dbReference type="OrthoDB" id="5425556at2759"/>
<dbReference type="InterPro" id="IPR036047">
    <property type="entry name" value="F-box-like_dom_sf"/>
</dbReference>
<dbReference type="Pfam" id="PF00646">
    <property type="entry name" value="F-box"/>
    <property type="match status" value="1"/>
</dbReference>
<evidence type="ECO:0000313" key="2">
    <source>
        <dbReference type="EMBL" id="KAF1942154.1"/>
    </source>
</evidence>
<dbReference type="Gene3D" id="3.80.10.10">
    <property type="entry name" value="Ribonuclease Inhibitor"/>
    <property type="match status" value="1"/>
</dbReference>
<gene>
    <name evidence="2" type="ORF">EJ02DRAFT_346160</name>
</gene>
<dbReference type="InterPro" id="IPR001810">
    <property type="entry name" value="F-box_dom"/>
</dbReference>
<proteinExistence type="predicted"/>
<reference evidence="2" key="1">
    <citation type="journal article" date="2020" name="Stud. Mycol.">
        <title>101 Dothideomycetes genomes: a test case for predicting lifestyles and emergence of pathogens.</title>
        <authorList>
            <person name="Haridas S."/>
            <person name="Albert R."/>
            <person name="Binder M."/>
            <person name="Bloem J."/>
            <person name="Labutti K."/>
            <person name="Salamov A."/>
            <person name="Andreopoulos B."/>
            <person name="Baker S."/>
            <person name="Barry K."/>
            <person name="Bills G."/>
            <person name="Bluhm B."/>
            <person name="Cannon C."/>
            <person name="Castanera R."/>
            <person name="Culley D."/>
            <person name="Daum C."/>
            <person name="Ezra D."/>
            <person name="Gonzalez J."/>
            <person name="Henrissat B."/>
            <person name="Kuo A."/>
            <person name="Liang C."/>
            <person name="Lipzen A."/>
            <person name="Lutzoni F."/>
            <person name="Magnuson J."/>
            <person name="Mondo S."/>
            <person name="Nolan M."/>
            <person name="Ohm R."/>
            <person name="Pangilinan J."/>
            <person name="Park H.-J."/>
            <person name="Ramirez L."/>
            <person name="Alfaro M."/>
            <person name="Sun H."/>
            <person name="Tritt A."/>
            <person name="Yoshinaga Y."/>
            <person name="Zwiers L.-H."/>
            <person name="Turgeon B."/>
            <person name="Goodwin S."/>
            <person name="Spatafora J."/>
            <person name="Crous P."/>
            <person name="Grigoriev I."/>
        </authorList>
    </citation>
    <scope>NUCLEOTIDE SEQUENCE</scope>
    <source>
        <strain evidence="2">CBS 161.51</strain>
    </source>
</reference>
<protein>
    <recommendedName>
        <fullName evidence="1">F-box domain-containing protein</fullName>
    </recommendedName>
</protein>
<dbReference type="Proteomes" id="UP000800038">
    <property type="component" value="Unassembled WGS sequence"/>
</dbReference>
<feature type="domain" description="F-box" evidence="1">
    <location>
        <begin position="2"/>
        <end position="48"/>
    </location>
</feature>
<organism evidence="2 3">
    <name type="scientific">Clathrospora elynae</name>
    <dbReference type="NCBI Taxonomy" id="706981"/>
    <lineage>
        <taxon>Eukaryota</taxon>
        <taxon>Fungi</taxon>
        <taxon>Dikarya</taxon>
        <taxon>Ascomycota</taxon>
        <taxon>Pezizomycotina</taxon>
        <taxon>Dothideomycetes</taxon>
        <taxon>Pleosporomycetidae</taxon>
        <taxon>Pleosporales</taxon>
        <taxon>Diademaceae</taxon>
        <taxon>Clathrospora</taxon>
    </lineage>
</organism>
<accession>A0A6A5SR18</accession>
<sequence length="301" mass="33956">MSSNLLSLPSELLSQILARLPMRSLLKFAETSRRAHFLANANLHTLSLGIHTLSGSSEVSKHPYDVWLRIPDAHTYDYMTLLSFQSALLRSILLRHDSVLQTVTLSIWTLTTKTAEAIARLIALRSLSIRIEGGAYGLNVPRSHMAIERVEQRKAWSLLSSKAVWRSRLYTLRLENADLNTEQLVDMLRETRCCAELWLSWCRFVGKELWKFLGEWRGNRALRVLGLAECGGVLSEATLGVIGGLGGLQSLNLYDCKGLDSSLFEACNRDIWHIVELISPKMIGDGKDMIIEVDPEYEQEM</sequence>
<dbReference type="SUPFAM" id="SSF52047">
    <property type="entry name" value="RNI-like"/>
    <property type="match status" value="1"/>
</dbReference>
<keyword evidence="3" id="KW-1185">Reference proteome</keyword>
<evidence type="ECO:0000259" key="1">
    <source>
        <dbReference type="PROSITE" id="PS50181"/>
    </source>
</evidence>
<dbReference type="PROSITE" id="PS50181">
    <property type="entry name" value="FBOX"/>
    <property type="match status" value="1"/>
</dbReference>
<dbReference type="AlphaFoldDB" id="A0A6A5SR18"/>
<dbReference type="InterPro" id="IPR032675">
    <property type="entry name" value="LRR_dom_sf"/>
</dbReference>
<name>A0A6A5SR18_9PLEO</name>
<dbReference type="EMBL" id="ML976038">
    <property type="protein sequence ID" value="KAF1942154.1"/>
    <property type="molecule type" value="Genomic_DNA"/>
</dbReference>
<dbReference type="SUPFAM" id="SSF81383">
    <property type="entry name" value="F-box domain"/>
    <property type="match status" value="1"/>
</dbReference>
<evidence type="ECO:0000313" key="3">
    <source>
        <dbReference type="Proteomes" id="UP000800038"/>
    </source>
</evidence>